<evidence type="ECO:0000256" key="5">
    <source>
        <dbReference type="SAM" id="MobiDB-lite"/>
    </source>
</evidence>
<dbReference type="PANTHER" id="PTHR15549:SF30">
    <property type="entry name" value="MID2 DOMAIN-CONTAINING PROTEIN"/>
    <property type="match status" value="1"/>
</dbReference>
<dbReference type="KEGG" id="plj:28887400"/>
<feature type="compositionally biased region" description="Polar residues" evidence="5">
    <location>
        <begin position="173"/>
        <end position="182"/>
    </location>
</feature>
<organism evidence="8 9">
    <name type="scientific">Purpureocillium lilacinum</name>
    <name type="common">Paecilomyces lilacinus</name>
    <dbReference type="NCBI Taxonomy" id="33203"/>
    <lineage>
        <taxon>Eukaryota</taxon>
        <taxon>Fungi</taxon>
        <taxon>Dikarya</taxon>
        <taxon>Ascomycota</taxon>
        <taxon>Pezizomycotina</taxon>
        <taxon>Sordariomycetes</taxon>
        <taxon>Hypocreomycetidae</taxon>
        <taxon>Hypocreales</taxon>
        <taxon>Ophiocordycipitaceae</taxon>
        <taxon>Purpureocillium</taxon>
    </lineage>
</organism>
<feature type="region of interest" description="Disordered" evidence="5">
    <location>
        <begin position="141"/>
        <end position="208"/>
    </location>
</feature>
<evidence type="ECO:0000256" key="2">
    <source>
        <dbReference type="ARBA" id="ARBA00022692"/>
    </source>
</evidence>
<feature type="compositionally biased region" description="Basic and acidic residues" evidence="5">
    <location>
        <begin position="362"/>
        <end position="371"/>
    </location>
</feature>
<dbReference type="OrthoDB" id="5338512at2759"/>
<dbReference type="GO" id="GO:0016020">
    <property type="term" value="C:membrane"/>
    <property type="evidence" value="ECO:0007669"/>
    <property type="project" value="UniProtKB-SubCell"/>
</dbReference>
<gene>
    <name evidence="8" type="ORF">VFPFJ_05271</name>
</gene>
<feature type="signal peptide" evidence="7">
    <location>
        <begin position="1"/>
        <end position="26"/>
    </location>
</feature>
<evidence type="ECO:0000313" key="9">
    <source>
        <dbReference type="Proteomes" id="UP000078340"/>
    </source>
</evidence>
<dbReference type="EMBL" id="LSBI01000004">
    <property type="protein sequence ID" value="OAQ91112.1"/>
    <property type="molecule type" value="Genomic_DNA"/>
</dbReference>
<keyword evidence="4 6" id="KW-0472">Membrane</keyword>
<keyword evidence="2 6" id="KW-0812">Transmembrane</keyword>
<evidence type="ECO:0000256" key="7">
    <source>
        <dbReference type="SAM" id="SignalP"/>
    </source>
</evidence>
<evidence type="ECO:0000256" key="6">
    <source>
        <dbReference type="SAM" id="Phobius"/>
    </source>
</evidence>
<name>A0A179HML2_PURLI</name>
<dbReference type="GO" id="GO:0071944">
    <property type="term" value="C:cell periphery"/>
    <property type="evidence" value="ECO:0007669"/>
    <property type="project" value="UniProtKB-ARBA"/>
</dbReference>
<evidence type="ECO:0000313" key="8">
    <source>
        <dbReference type="EMBL" id="OAQ91112.1"/>
    </source>
</evidence>
<reference evidence="8 9" key="1">
    <citation type="submission" date="2016-02" db="EMBL/GenBank/DDBJ databases">
        <title>Biosynthesis of antibiotic leucinostatins and their inhibition on Phytophthora in bio-control Purpureocillium lilacinum.</title>
        <authorList>
            <person name="Wang G."/>
            <person name="Liu Z."/>
            <person name="Lin R."/>
            <person name="Li E."/>
            <person name="Mao Z."/>
            <person name="Ling J."/>
            <person name="Yin W."/>
            <person name="Xie B."/>
        </authorList>
    </citation>
    <scope>NUCLEOTIDE SEQUENCE [LARGE SCALE GENOMIC DNA]</scope>
    <source>
        <strain evidence="8">PLFJ-1</strain>
    </source>
</reference>
<comment type="caution">
    <text evidence="8">The sequence shown here is derived from an EMBL/GenBank/DDBJ whole genome shotgun (WGS) entry which is preliminary data.</text>
</comment>
<evidence type="ECO:0008006" key="10">
    <source>
        <dbReference type="Google" id="ProtNLM"/>
    </source>
</evidence>
<sequence length="421" mass="44067">MAPLSVAMRHLLLAMVAPAAVSAVSAVSARSPSRIFGRDNFCATNGLQQCSGDLPSQFCCPKGSSCISLAGQTTVLCCPSDSKCERIQPITCNVREQDPLKNPQAPIKTTIFDTPLGKCGTDLCCPFGYTCAKDGKECAKDSDQTKQPKATQPSSTAPTATISSTPTTISTAGPQATKTTGDPASPAATTTSPSQQEPSSDSGPEKTSIIGGAVGGCLVSLLIITVIFLYFRRRRRAGNSEKSGFSRTNSSGSGPYGAVISAPVLHPGTYRSDFLRGSPPRAFPSEPQTPPPPHNPPRSGANPPRISIPNPFDSPNPSGHSPARSPMSATSHDDRNAKHGHVGARLAPIRAMRASVARHSRRPDSISRDDPSSESINVFADPTTVSSSDPRTTTFSDMMSQAGLDKVHKGKPYVAGATPRI</sequence>
<evidence type="ECO:0000256" key="3">
    <source>
        <dbReference type="ARBA" id="ARBA00022989"/>
    </source>
</evidence>
<feature type="transmembrane region" description="Helical" evidence="6">
    <location>
        <begin position="209"/>
        <end position="231"/>
    </location>
</feature>
<dbReference type="PANTHER" id="PTHR15549">
    <property type="entry name" value="PAIRED IMMUNOGLOBULIN-LIKE TYPE 2 RECEPTOR"/>
    <property type="match status" value="1"/>
</dbReference>
<feature type="region of interest" description="Disordered" evidence="5">
    <location>
        <begin position="270"/>
        <end position="391"/>
    </location>
</feature>
<keyword evidence="3 6" id="KW-1133">Transmembrane helix</keyword>
<dbReference type="InterPro" id="IPR051694">
    <property type="entry name" value="Immunoregulatory_rcpt-like"/>
</dbReference>
<feature type="compositionally biased region" description="Pro residues" evidence="5">
    <location>
        <begin position="287"/>
        <end position="296"/>
    </location>
</feature>
<keyword evidence="7" id="KW-0732">Signal</keyword>
<accession>A0A179HML2</accession>
<dbReference type="OMA" id="SCCPFGY"/>
<protein>
    <recommendedName>
        <fullName evidence="10">Mid2 domain-containing protein</fullName>
    </recommendedName>
</protein>
<dbReference type="RefSeq" id="XP_018179831.1">
    <property type="nucleotide sequence ID" value="XM_018322351.1"/>
</dbReference>
<comment type="subcellular location">
    <subcellularLocation>
        <location evidence="1">Membrane</location>
        <topology evidence="1">Single-pass membrane protein</topology>
    </subcellularLocation>
</comment>
<feature type="chain" id="PRO_5043137097" description="Mid2 domain-containing protein" evidence="7">
    <location>
        <begin position="27"/>
        <end position="421"/>
    </location>
</feature>
<dbReference type="AlphaFoldDB" id="A0A179HML2"/>
<proteinExistence type="predicted"/>
<evidence type="ECO:0000256" key="1">
    <source>
        <dbReference type="ARBA" id="ARBA00004167"/>
    </source>
</evidence>
<feature type="compositionally biased region" description="Low complexity" evidence="5">
    <location>
        <begin position="153"/>
        <end position="172"/>
    </location>
</feature>
<dbReference type="Proteomes" id="UP000078340">
    <property type="component" value="Unassembled WGS sequence"/>
</dbReference>
<feature type="compositionally biased region" description="Low complexity" evidence="5">
    <location>
        <begin position="183"/>
        <end position="202"/>
    </location>
</feature>
<evidence type="ECO:0000256" key="4">
    <source>
        <dbReference type="ARBA" id="ARBA00023136"/>
    </source>
</evidence>
<dbReference type="GeneID" id="28887400"/>
<dbReference type="CDD" id="cd12087">
    <property type="entry name" value="TM_EGFR-like"/>
    <property type="match status" value="1"/>
</dbReference>